<name>A0ABQ1MTX2_9MICO</name>
<protein>
    <submittedName>
        <fullName evidence="1">Uncharacterized protein</fullName>
    </submittedName>
</protein>
<evidence type="ECO:0000313" key="2">
    <source>
        <dbReference type="Proteomes" id="UP000632322"/>
    </source>
</evidence>
<dbReference type="EMBL" id="BMJG01000014">
    <property type="protein sequence ID" value="GGC46367.1"/>
    <property type="molecule type" value="Genomic_DNA"/>
</dbReference>
<keyword evidence="2" id="KW-1185">Reference proteome</keyword>
<reference evidence="2" key="1">
    <citation type="journal article" date="2019" name="Int. J. Syst. Evol. Microbiol.">
        <title>The Global Catalogue of Microorganisms (GCM) 10K type strain sequencing project: providing services to taxonomists for standard genome sequencing and annotation.</title>
        <authorList>
            <consortium name="The Broad Institute Genomics Platform"/>
            <consortium name="The Broad Institute Genome Sequencing Center for Infectious Disease"/>
            <person name="Wu L."/>
            <person name="Ma J."/>
        </authorList>
    </citation>
    <scope>NUCLEOTIDE SEQUENCE [LARGE SCALE GENOMIC DNA]</scope>
    <source>
        <strain evidence="2">CGMCC 1.15472</strain>
    </source>
</reference>
<comment type="caution">
    <text evidence="1">The sequence shown here is derived from an EMBL/GenBank/DDBJ whole genome shotgun (WGS) entry which is preliminary data.</text>
</comment>
<accession>A0ABQ1MTX2</accession>
<organism evidence="1 2">
    <name type="scientific">Brevibacterium sediminis</name>
    <dbReference type="NCBI Taxonomy" id="1857024"/>
    <lineage>
        <taxon>Bacteria</taxon>
        <taxon>Bacillati</taxon>
        <taxon>Actinomycetota</taxon>
        <taxon>Actinomycetes</taxon>
        <taxon>Micrococcales</taxon>
        <taxon>Brevibacteriaceae</taxon>
        <taxon>Brevibacterium</taxon>
    </lineage>
</organism>
<dbReference type="Proteomes" id="UP000632322">
    <property type="component" value="Unassembled WGS sequence"/>
</dbReference>
<proteinExistence type="predicted"/>
<sequence length="57" mass="6541">MQSMVGTTLLILDHNLLVHHWIAIRRVLMLMRMRVLVPTALHRNGAKGKTGILMLRL</sequence>
<evidence type="ECO:0000313" key="1">
    <source>
        <dbReference type="EMBL" id="GGC46367.1"/>
    </source>
</evidence>
<gene>
    <name evidence="1" type="ORF">GCM10010974_30800</name>
</gene>